<evidence type="ECO:0000313" key="2">
    <source>
        <dbReference type="EMBL" id="KAJ7645756.1"/>
    </source>
</evidence>
<comment type="caution">
    <text evidence="2">The sequence shown here is derived from an EMBL/GenBank/DDBJ whole genome shotgun (WGS) entry which is preliminary data.</text>
</comment>
<evidence type="ECO:0000256" key="1">
    <source>
        <dbReference type="SAM" id="MobiDB-lite"/>
    </source>
</evidence>
<reference evidence="2" key="1">
    <citation type="submission" date="2023-03" db="EMBL/GenBank/DDBJ databases">
        <title>Massive genome expansion in bonnet fungi (Mycena s.s.) driven by repeated elements and novel gene families across ecological guilds.</title>
        <authorList>
            <consortium name="Lawrence Berkeley National Laboratory"/>
            <person name="Harder C.B."/>
            <person name="Miyauchi S."/>
            <person name="Viragh M."/>
            <person name="Kuo A."/>
            <person name="Thoen E."/>
            <person name="Andreopoulos B."/>
            <person name="Lu D."/>
            <person name="Skrede I."/>
            <person name="Drula E."/>
            <person name="Henrissat B."/>
            <person name="Morin E."/>
            <person name="Kohler A."/>
            <person name="Barry K."/>
            <person name="LaButti K."/>
            <person name="Morin E."/>
            <person name="Salamov A."/>
            <person name="Lipzen A."/>
            <person name="Mereny Z."/>
            <person name="Hegedus B."/>
            <person name="Baldrian P."/>
            <person name="Stursova M."/>
            <person name="Weitz H."/>
            <person name="Taylor A."/>
            <person name="Grigoriev I.V."/>
            <person name="Nagy L.G."/>
            <person name="Martin F."/>
            <person name="Kauserud H."/>
        </authorList>
    </citation>
    <scope>NUCLEOTIDE SEQUENCE</scope>
    <source>
        <strain evidence="2">CBHHK067</strain>
    </source>
</reference>
<sequence>MCMFNVWQFRSKYTAIYPDPPHPQNIGFVTRRERIKTENYGPPPDFMRGFEDAAVVSHVTVTILPSKCVHLLLLPPDASSTSASVCPEITRLPCPTSQPSQLHLCKKPPWGAHLFLPGSTPIPPNHTKLHAATMFFDSIFGPRKIPQHVTADPGFYCPAQLLNVFVTSQREVPIGVKSAHGQDKCFDTHCIASPPHAQSSAPLCQPTVQQDIWVLMRSWGTNTGREVLEFKHEQAKVFAEYQQLEAQGPMYPMSPPQLPMQSLPLCPLSPIVTEHETYPPASESACDMDVESESVSQNGVRVW</sequence>
<evidence type="ECO:0000313" key="3">
    <source>
        <dbReference type="Proteomes" id="UP001221757"/>
    </source>
</evidence>
<protein>
    <submittedName>
        <fullName evidence="2">Uncharacterized protein</fullName>
    </submittedName>
</protein>
<proteinExistence type="predicted"/>
<organism evidence="2 3">
    <name type="scientific">Mycena rosella</name>
    <name type="common">Pink bonnet</name>
    <name type="synonym">Agaricus rosellus</name>
    <dbReference type="NCBI Taxonomy" id="1033263"/>
    <lineage>
        <taxon>Eukaryota</taxon>
        <taxon>Fungi</taxon>
        <taxon>Dikarya</taxon>
        <taxon>Basidiomycota</taxon>
        <taxon>Agaricomycotina</taxon>
        <taxon>Agaricomycetes</taxon>
        <taxon>Agaricomycetidae</taxon>
        <taxon>Agaricales</taxon>
        <taxon>Marasmiineae</taxon>
        <taxon>Mycenaceae</taxon>
        <taxon>Mycena</taxon>
    </lineage>
</organism>
<dbReference type="EMBL" id="JARKIE010000394">
    <property type="protein sequence ID" value="KAJ7645756.1"/>
    <property type="molecule type" value="Genomic_DNA"/>
</dbReference>
<feature type="compositionally biased region" description="Polar residues" evidence="1">
    <location>
        <begin position="293"/>
        <end position="303"/>
    </location>
</feature>
<keyword evidence="3" id="KW-1185">Reference proteome</keyword>
<gene>
    <name evidence="2" type="ORF">B0H17DRAFT_1148341</name>
</gene>
<accession>A0AAD7CD36</accession>
<dbReference type="Proteomes" id="UP001221757">
    <property type="component" value="Unassembled WGS sequence"/>
</dbReference>
<name>A0AAD7CD36_MYCRO</name>
<dbReference type="AlphaFoldDB" id="A0AAD7CD36"/>
<feature type="region of interest" description="Disordered" evidence="1">
    <location>
        <begin position="279"/>
        <end position="303"/>
    </location>
</feature>